<reference evidence="2" key="1">
    <citation type="submission" date="2013-10" db="EMBL/GenBank/DDBJ databases">
        <title>Functional metagenomics reveals novel beta-galactosidases not predictable from gene sequences.</title>
        <authorList>
            <person name="Cheng J."/>
            <person name="Engel K."/>
            <person name="Romantsov T."/>
            <person name="Neufeld J.D."/>
            <person name="Rose D.R."/>
            <person name="Charles T.C."/>
        </authorList>
    </citation>
    <scope>NUCLEOTIDE SEQUENCE</scope>
</reference>
<dbReference type="InterPro" id="IPR001638">
    <property type="entry name" value="Solute-binding_3/MltF_N"/>
</dbReference>
<name>X2LBE1_9BACT</name>
<evidence type="ECO:0000259" key="1">
    <source>
        <dbReference type="Pfam" id="PF00497"/>
    </source>
</evidence>
<evidence type="ECO:0000313" key="2">
    <source>
        <dbReference type="EMBL" id="AHN97800.1"/>
    </source>
</evidence>
<dbReference type="SUPFAM" id="SSF53850">
    <property type="entry name" value="Periplasmic binding protein-like II"/>
    <property type="match status" value="1"/>
</dbReference>
<feature type="domain" description="Solute-binding protein family 3/N-terminal" evidence="1">
    <location>
        <begin position="41"/>
        <end position="102"/>
    </location>
</feature>
<proteinExistence type="predicted"/>
<organism evidence="2">
    <name type="scientific">uncultured bacterium lac84</name>
    <dbReference type="NCBI Taxonomy" id="1447248"/>
    <lineage>
        <taxon>Bacteria</taxon>
        <taxon>environmental samples</taxon>
    </lineage>
</organism>
<dbReference type="Pfam" id="PF00497">
    <property type="entry name" value="SBP_bac_3"/>
    <property type="match status" value="1"/>
</dbReference>
<sequence length="102" mass="10988">MRHVAGIRGLVAGILLTIAVVLWAAGAHAQGGAESVEAKRIVVGTMREPPFVLRGDDGQWSGLSIELWKRIAADLKAPLELREFDYDAAGLLAALERREIDA</sequence>
<accession>X2LBE1</accession>
<dbReference type="AlphaFoldDB" id="X2LBE1"/>
<dbReference type="EMBL" id="KF796600">
    <property type="protein sequence ID" value="AHN97800.1"/>
    <property type="molecule type" value="Genomic_DNA"/>
</dbReference>
<dbReference type="Gene3D" id="3.40.190.10">
    <property type="entry name" value="Periplasmic binding protein-like II"/>
    <property type="match status" value="1"/>
</dbReference>
<protein>
    <submittedName>
        <fullName evidence="2">Extracellular solute-binding protein</fullName>
    </submittedName>
</protein>
<feature type="non-terminal residue" evidence="2">
    <location>
        <position position="102"/>
    </location>
</feature>